<sequence>MCEDAGNIICILDALDECEERGRIQLLEALNKLYNIESPKFSLEILVTSRSYARIHQELQTLEERHPTIHLSGEDQISREIDISIRARLKDITRIHRLTEDEESTLIDELTKP</sequence>
<proteinExistence type="predicted"/>
<evidence type="ECO:0000259" key="2">
    <source>
        <dbReference type="Pfam" id="PF24883"/>
    </source>
</evidence>
<dbReference type="InterPro" id="IPR056884">
    <property type="entry name" value="NPHP3-like_N"/>
</dbReference>
<evidence type="ECO:0000313" key="4">
    <source>
        <dbReference type="Proteomes" id="UP001160390"/>
    </source>
</evidence>
<accession>A0AA35LX31</accession>
<dbReference type="AlphaFoldDB" id="A0AA35LX31"/>
<dbReference type="Proteomes" id="UP001160390">
    <property type="component" value="Unassembled WGS sequence"/>
</dbReference>
<reference evidence="3" key="1">
    <citation type="submission" date="2023-01" db="EMBL/GenBank/DDBJ databases">
        <authorList>
            <person name="Piombo E."/>
        </authorList>
    </citation>
    <scope>NUCLEOTIDE SEQUENCE</scope>
</reference>
<evidence type="ECO:0000313" key="3">
    <source>
        <dbReference type="EMBL" id="CAI6084056.1"/>
    </source>
</evidence>
<gene>
    <name evidence="3" type="ORF">CCHLO57077_00004747</name>
</gene>
<feature type="domain" description="Nephrocystin 3-like N-terminal" evidence="2">
    <location>
        <begin position="5"/>
        <end position="50"/>
    </location>
</feature>
<protein>
    <recommendedName>
        <fullName evidence="2">Nephrocystin 3-like N-terminal domain-containing protein</fullName>
    </recommendedName>
</protein>
<keyword evidence="1" id="KW-0677">Repeat</keyword>
<comment type="caution">
    <text evidence="3">The sequence shown here is derived from an EMBL/GenBank/DDBJ whole genome shotgun (WGS) entry which is preliminary data.</text>
</comment>
<evidence type="ECO:0000256" key="1">
    <source>
        <dbReference type="ARBA" id="ARBA00022737"/>
    </source>
</evidence>
<keyword evidence="4" id="KW-1185">Reference proteome</keyword>
<dbReference type="EMBL" id="CABFNP030000754">
    <property type="protein sequence ID" value="CAI6084056.1"/>
    <property type="molecule type" value="Genomic_DNA"/>
</dbReference>
<name>A0AA35LX31_9HYPO</name>
<dbReference type="Pfam" id="PF24883">
    <property type="entry name" value="NPHP3_N"/>
    <property type="match status" value="1"/>
</dbReference>
<organism evidence="3 4">
    <name type="scientific">Clonostachys chloroleuca</name>
    <dbReference type="NCBI Taxonomy" id="1926264"/>
    <lineage>
        <taxon>Eukaryota</taxon>
        <taxon>Fungi</taxon>
        <taxon>Dikarya</taxon>
        <taxon>Ascomycota</taxon>
        <taxon>Pezizomycotina</taxon>
        <taxon>Sordariomycetes</taxon>
        <taxon>Hypocreomycetidae</taxon>
        <taxon>Hypocreales</taxon>
        <taxon>Bionectriaceae</taxon>
        <taxon>Clonostachys</taxon>
    </lineage>
</organism>